<keyword evidence="1" id="KW-1133">Transmembrane helix</keyword>
<evidence type="ECO:0000313" key="4">
    <source>
        <dbReference type="Proteomes" id="UP000184330"/>
    </source>
</evidence>
<organism evidence="3 4">
    <name type="scientific">Phialocephala subalpina</name>
    <dbReference type="NCBI Taxonomy" id="576137"/>
    <lineage>
        <taxon>Eukaryota</taxon>
        <taxon>Fungi</taxon>
        <taxon>Dikarya</taxon>
        <taxon>Ascomycota</taxon>
        <taxon>Pezizomycotina</taxon>
        <taxon>Leotiomycetes</taxon>
        <taxon>Helotiales</taxon>
        <taxon>Mollisiaceae</taxon>
        <taxon>Phialocephala</taxon>
        <taxon>Phialocephala fortinii species complex</taxon>
    </lineage>
</organism>
<gene>
    <name evidence="3" type="ORF">PAC_17735</name>
</gene>
<proteinExistence type="predicted"/>
<keyword evidence="4" id="KW-1185">Reference proteome</keyword>
<keyword evidence="1" id="KW-0812">Transmembrane</keyword>
<sequence>MSVTRATEYWPSDDRDFIETRFQESTARLFKATGDSQLELIQLSETNLPGNVFTCVVAPPKGSRLIAQYQAQCIVRQEYTWGRFLVTSSVFRAVLLACETFLPYLDFVNAFGFRKSDDDKNYSRYCWRAATSNNNDGEFKLLTQETSNFKRAAEFCYNVRYIDRNGRTNGDPWSLRRIGVYEQQFDGGRSKWIILQPSSQVHRRLLEYFQLPVERIEQKAGNTPLHVTIMVASSRHWGEYIDSLRQQLNEIDVKARLCSVGKRCNVDYSITFADCQRMHSLRKKLLRAQAALNSNIKIARGCELRCKYLQRLCQVPPPTAALADLQAHTADLRTYNEAIALLVKDIDSSAILLGRILDFRNHEAMYEQEQALRHIALASKIENENMAKLTRQAAQDSKFIKALTMLATMYLPATLIATIFSSNLVESQKLNEAYEKSHLVATQDFWVYVVFVLPLTILTMVLIFWLSRRSARHV</sequence>
<dbReference type="OrthoDB" id="5396681at2759"/>
<dbReference type="AlphaFoldDB" id="A0A1L7XS05"/>
<dbReference type="InterPro" id="IPR058257">
    <property type="entry name" value="CorA-like_dom"/>
</dbReference>
<dbReference type="STRING" id="576137.A0A1L7XS05"/>
<reference evidence="3 4" key="1">
    <citation type="submission" date="2016-03" db="EMBL/GenBank/DDBJ databases">
        <authorList>
            <person name="Ploux O."/>
        </authorList>
    </citation>
    <scope>NUCLEOTIDE SEQUENCE [LARGE SCALE GENOMIC DNA]</scope>
    <source>
        <strain evidence="3 4">UAMH 11012</strain>
    </source>
</reference>
<accession>A0A1L7XS05</accession>
<evidence type="ECO:0000259" key="2">
    <source>
        <dbReference type="Pfam" id="PF26616"/>
    </source>
</evidence>
<dbReference type="Gene3D" id="1.20.58.340">
    <property type="entry name" value="Magnesium transport protein CorA, transmembrane region"/>
    <property type="match status" value="1"/>
</dbReference>
<feature type="transmembrane region" description="Helical" evidence="1">
    <location>
        <begin position="445"/>
        <end position="466"/>
    </location>
</feature>
<evidence type="ECO:0000256" key="1">
    <source>
        <dbReference type="SAM" id="Phobius"/>
    </source>
</evidence>
<dbReference type="EMBL" id="FJOG01000047">
    <property type="protein sequence ID" value="CZR67836.1"/>
    <property type="molecule type" value="Genomic_DNA"/>
</dbReference>
<name>A0A1L7XS05_9HELO</name>
<dbReference type="Proteomes" id="UP000184330">
    <property type="component" value="Unassembled WGS sequence"/>
</dbReference>
<feature type="domain" description="CorA-like transporter" evidence="2">
    <location>
        <begin position="103"/>
        <end position="254"/>
    </location>
</feature>
<protein>
    <recommendedName>
        <fullName evidence="2">CorA-like transporter domain-containing protein</fullName>
    </recommendedName>
</protein>
<keyword evidence="1" id="KW-0472">Membrane</keyword>
<evidence type="ECO:0000313" key="3">
    <source>
        <dbReference type="EMBL" id="CZR67836.1"/>
    </source>
</evidence>
<dbReference type="Pfam" id="PF26616">
    <property type="entry name" value="CorA-like"/>
    <property type="match status" value="1"/>
</dbReference>
<feature type="transmembrane region" description="Helical" evidence="1">
    <location>
        <begin position="402"/>
        <end position="425"/>
    </location>
</feature>